<reference evidence="3 4" key="1">
    <citation type="submission" date="2023-08" db="EMBL/GenBank/DDBJ databases">
        <title>Rhodoferax potami sp. nov. and Rhodoferax mekongensis sp. nov., isolated from the Mekong River in Thailand.</title>
        <authorList>
            <person name="Kitikhun S."/>
            <person name="Charoenyingcharoen P."/>
            <person name="Siriarchawattana P."/>
            <person name="Likhitrattanapisal S."/>
            <person name="Nilsakha T."/>
            <person name="Chanpet A."/>
            <person name="Rattanawaree P."/>
            <person name="Ingsriswang S."/>
        </authorList>
    </citation>
    <scope>NUCLEOTIDE SEQUENCE [LARGE SCALE GENOMIC DNA]</scope>
    <source>
        <strain evidence="3 4">TBRC 17307</strain>
    </source>
</reference>
<keyword evidence="4" id="KW-1185">Reference proteome</keyword>
<gene>
    <name evidence="3" type="ORF">RAN89_09440</name>
</gene>
<dbReference type="InterPro" id="IPR013762">
    <property type="entry name" value="Integrase-like_cat_sf"/>
</dbReference>
<dbReference type="InterPro" id="IPR011109">
    <property type="entry name" value="DNA_bind_recombinase_dom"/>
</dbReference>
<keyword evidence="1" id="KW-0233">DNA recombination</keyword>
<dbReference type="RefSeq" id="WP_313866092.1">
    <property type="nucleotide sequence ID" value="NZ_CP132507.1"/>
</dbReference>
<dbReference type="Proteomes" id="UP001302257">
    <property type="component" value="Chromosome"/>
</dbReference>
<sequence length="940" mass="106114">MQSNPRTTAVEFDKNRRALAERCQSYVQEGLTLRQIAIKLNAEEISTKTGRQWTPGNVGALMRAPTPPIVKVSQAEVRRNARKSKKKGHTKRTDINLEWVATHHPELENWRVLAVEWLKGREAALGQAMQGINAFFDFMVETQLPTNPAELLLHKTQVPDFYETTWGPERTNGKIFVNNSTHSFIEWVLTRPEFCEEDDDERLQTSPAFRNPIPYLSRSGLAKHMESVRSTLPYGYIDELRKMIAEGPNFKDWKFAQDALGVVKTGDEDGTKRGPIWFEVSEQLIDKSDPDCVWRKRTRLVPSVPGNVGQGRLKETIYEMWSPVRWVALLVKLQLPLRTMQVRMLDSGEADTWKWQDGEWVLNANKLALGNEKRPYSNGVFLRPNRLIDGDAKVVLHINTNKTADREKAGPSKGYNVPWITGGPLHQDPFYWFEKLRRWQEKYNPLKQLTRWSDLDARHIPMKSAAQLATYPDTAFLFRTPENSERTDLPPAIQLLERPWFSCLEELQKRLGPRGETLPNGAPIRLVPDKEHRAKNSLATLFSLHSLRVSLITALALDGQVPLAILQKIAGHSRLVMTLYYTKPGAMQSREAIQAGVTRLQDSSDSTIIDWLANAEYDQLVRDAIANNEASLLAAIPEQKHLRTPAGWMAMVDGLCLVGGNNCETEAPGCHNGGPNIGNDTAPRHIPVPGGARNCPMCRWFVTKPYFLPQLAARWNNVSYHCYDAKEQVVLAEQRFRALEDRRAEALSTDQIFQEHKQYLEAQRTLEFSIRKFDELTQTLAAITRLMERCRKVLSSGEGVSLISVGGQQELSYAIEEVSSELLQLSGVCEGSVLYQDLDPGKAVLRQGQLLDAALMRDSLPPVFMTLTEEEQKLVGSSLLRLLAAQMNPENPALGRYEVISLIDARQSLRNRLGASVDEALRVAVTNSSEARAIPFKPLK</sequence>
<dbReference type="InterPro" id="IPR024965">
    <property type="entry name" value="Putative_integrase"/>
</dbReference>
<dbReference type="SUPFAM" id="SSF56349">
    <property type="entry name" value="DNA breaking-rejoining enzymes"/>
    <property type="match status" value="1"/>
</dbReference>
<dbReference type="InterPro" id="IPR011010">
    <property type="entry name" value="DNA_brk_join_enz"/>
</dbReference>
<name>A0ABZ0AWS8_9BURK</name>
<evidence type="ECO:0000259" key="2">
    <source>
        <dbReference type="Pfam" id="PF07508"/>
    </source>
</evidence>
<organism evidence="3 4">
    <name type="scientific">Rhodoferax mekongensis</name>
    <dbReference type="NCBI Taxonomy" id="3068341"/>
    <lineage>
        <taxon>Bacteria</taxon>
        <taxon>Pseudomonadati</taxon>
        <taxon>Pseudomonadota</taxon>
        <taxon>Betaproteobacteria</taxon>
        <taxon>Burkholderiales</taxon>
        <taxon>Comamonadaceae</taxon>
        <taxon>Rhodoferax</taxon>
    </lineage>
</organism>
<feature type="domain" description="Recombinase" evidence="2">
    <location>
        <begin position="21"/>
        <end position="65"/>
    </location>
</feature>
<evidence type="ECO:0000313" key="3">
    <source>
        <dbReference type="EMBL" id="WNO03169.1"/>
    </source>
</evidence>
<dbReference type="CDD" id="cd00397">
    <property type="entry name" value="DNA_BRE_C"/>
    <property type="match status" value="1"/>
</dbReference>
<dbReference type="EMBL" id="CP132507">
    <property type="protein sequence ID" value="WNO03169.1"/>
    <property type="molecule type" value="Genomic_DNA"/>
</dbReference>
<dbReference type="Pfam" id="PF13009">
    <property type="entry name" value="Integrase_2"/>
    <property type="match status" value="1"/>
</dbReference>
<proteinExistence type="predicted"/>
<evidence type="ECO:0000313" key="4">
    <source>
        <dbReference type="Proteomes" id="UP001302257"/>
    </source>
</evidence>
<protein>
    <submittedName>
        <fullName evidence="3">VPA1269 family protein</fullName>
    </submittedName>
</protein>
<dbReference type="Gene3D" id="1.10.443.10">
    <property type="entry name" value="Intergrase catalytic core"/>
    <property type="match status" value="1"/>
</dbReference>
<dbReference type="Pfam" id="PF07508">
    <property type="entry name" value="Recombinase"/>
    <property type="match status" value="1"/>
</dbReference>
<evidence type="ECO:0000256" key="1">
    <source>
        <dbReference type="ARBA" id="ARBA00023172"/>
    </source>
</evidence>
<accession>A0ABZ0AWS8</accession>